<gene>
    <name evidence="6" type="ORF">V565_043940</name>
</gene>
<accession>A0A074SR96</accession>
<dbReference type="EMBL" id="AZST01000100">
    <property type="protein sequence ID" value="KEP52542.1"/>
    <property type="molecule type" value="Genomic_DNA"/>
</dbReference>
<name>A0A074SR96_9AGAM</name>
<evidence type="ECO:0000313" key="7">
    <source>
        <dbReference type="Proteomes" id="UP000027456"/>
    </source>
</evidence>
<dbReference type="InterPro" id="IPR002893">
    <property type="entry name" value="Znf_MYND"/>
</dbReference>
<evidence type="ECO:0000256" key="1">
    <source>
        <dbReference type="ARBA" id="ARBA00022723"/>
    </source>
</evidence>
<evidence type="ECO:0000256" key="2">
    <source>
        <dbReference type="ARBA" id="ARBA00022771"/>
    </source>
</evidence>
<evidence type="ECO:0000313" key="6">
    <source>
        <dbReference type="EMBL" id="KEP52542.1"/>
    </source>
</evidence>
<dbReference type="Proteomes" id="UP000027456">
    <property type="component" value="Unassembled WGS sequence"/>
</dbReference>
<evidence type="ECO:0000256" key="4">
    <source>
        <dbReference type="PROSITE-ProRule" id="PRU00134"/>
    </source>
</evidence>
<dbReference type="AlphaFoldDB" id="A0A074SR96"/>
<protein>
    <recommendedName>
        <fullName evidence="5">MYND-type domain-containing protein</fullName>
    </recommendedName>
</protein>
<feature type="domain" description="MYND-type" evidence="5">
    <location>
        <begin position="529"/>
        <end position="574"/>
    </location>
</feature>
<keyword evidence="1" id="KW-0479">Metal-binding</keyword>
<dbReference type="GO" id="GO:0008270">
    <property type="term" value="F:zinc ion binding"/>
    <property type="evidence" value="ECO:0007669"/>
    <property type="project" value="UniProtKB-KW"/>
</dbReference>
<evidence type="ECO:0000256" key="3">
    <source>
        <dbReference type="ARBA" id="ARBA00022833"/>
    </source>
</evidence>
<evidence type="ECO:0000259" key="5">
    <source>
        <dbReference type="PROSITE" id="PS50865"/>
    </source>
</evidence>
<organism evidence="6 7">
    <name type="scientific">Rhizoctonia solani 123E</name>
    <dbReference type="NCBI Taxonomy" id="1423351"/>
    <lineage>
        <taxon>Eukaryota</taxon>
        <taxon>Fungi</taxon>
        <taxon>Dikarya</taxon>
        <taxon>Basidiomycota</taxon>
        <taxon>Agaricomycotina</taxon>
        <taxon>Agaricomycetes</taxon>
        <taxon>Cantharellales</taxon>
        <taxon>Ceratobasidiaceae</taxon>
        <taxon>Rhizoctonia</taxon>
    </lineage>
</organism>
<dbReference type="PROSITE" id="PS50865">
    <property type="entry name" value="ZF_MYND_2"/>
    <property type="match status" value="1"/>
</dbReference>
<dbReference type="HOGENOM" id="CLU_474195_0_0_1"/>
<reference evidence="6 7" key="1">
    <citation type="submission" date="2013-12" db="EMBL/GenBank/DDBJ databases">
        <authorList>
            <person name="Cubeta M."/>
            <person name="Pakala S."/>
            <person name="Fedorova N."/>
            <person name="Thomas E."/>
            <person name="Dean R."/>
            <person name="Jabaji S."/>
            <person name="Neate S."/>
            <person name="Toda T."/>
            <person name="Tavantzis S."/>
            <person name="Vilgalys R."/>
            <person name="Bharathan N."/>
            <person name="Pakala S."/>
            <person name="Losada L.S."/>
            <person name="Zafar N."/>
            <person name="Nierman W."/>
        </authorList>
    </citation>
    <scope>NUCLEOTIDE SEQUENCE [LARGE SCALE GENOMIC DNA]</scope>
    <source>
        <strain evidence="6 7">123E</strain>
    </source>
</reference>
<sequence>MPETSLDSCINVQPSDACNSDLNEQSYIMSRYDYLRKYASSDTWSPSTSPETVQQAQMAIHAIQNNHDVSATMLESLISLTYHFNSLAELLVDPGLVQDCILYLHRREREDIQVFDDEKGYLCFRILVLAINTLMISNYNNPALWYLLASKDGSEDADELLSKEVELFVIRLKDGPDPDKILGWDLHAPHSIIISKGNALLLLDLLFKDRKGFLRAWSETRCPTLSGLLFILRRSAHTPIVPAHLVSFIDIARRNRLASTENIDRCPEFEQDITKHGQIWLSRDATATVDLEDARTQLSLLTKRLHFDPAVDSSPNRFAMTAIALVLHTLPKPKEGFVPGVEDLFVPLIEETFRSTWSLLGVEFTREPIFPNTLLEYFGAFVMEINGILEHLIEHPAAAVTPKEVLQVIVDSGVVEMMSKSILYIDGSDCMGIHGERHLSETLRTFRIFEDKCRRVLGPHGLNEMFEHTFIDWFKTLTYKYIHDGIYGTHSQHEEWFKKVMHFWRRLGDMLGHTFREMQHGTLVLECSYARCHDPRATRIVALSCICGQAIYCGTRCQQMDWETHSARAHRSICN</sequence>
<keyword evidence="3" id="KW-0862">Zinc</keyword>
<proteinExistence type="predicted"/>
<keyword evidence="2 4" id="KW-0863">Zinc-finger</keyword>
<dbReference type="OrthoDB" id="3241501at2759"/>
<comment type="caution">
    <text evidence="6">The sequence shown here is derived from an EMBL/GenBank/DDBJ whole genome shotgun (WGS) entry which is preliminary data.</text>
</comment>
<keyword evidence="7" id="KW-1185">Reference proteome</keyword>